<dbReference type="OrthoDB" id="7914031at2"/>
<reference evidence="2 3" key="1">
    <citation type="submission" date="2018-11" db="EMBL/GenBank/DDBJ databases">
        <authorList>
            <person name="Huo Y."/>
        </authorList>
    </citation>
    <scope>NUCLEOTIDE SEQUENCE [LARGE SCALE GENOMIC DNA]</scope>
    <source>
        <strain evidence="2 3">DSM 30132</strain>
    </source>
</reference>
<organism evidence="2 3">
    <name type="scientific">Rhizobium pisi</name>
    <dbReference type="NCBI Taxonomy" id="574561"/>
    <lineage>
        <taxon>Bacteria</taxon>
        <taxon>Pseudomonadati</taxon>
        <taxon>Pseudomonadota</taxon>
        <taxon>Alphaproteobacteria</taxon>
        <taxon>Hyphomicrobiales</taxon>
        <taxon>Rhizobiaceae</taxon>
        <taxon>Rhizobium/Agrobacterium group</taxon>
        <taxon>Rhizobium</taxon>
    </lineage>
</organism>
<dbReference type="AlphaFoldDB" id="A0A427MX97"/>
<comment type="caution">
    <text evidence="2">The sequence shown here is derived from an EMBL/GenBank/DDBJ whole genome shotgun (WGS) entry which is preliminary data.</text>
</comment>
<reference evidence="1 4" key="2">
    <citation type="submission" date="2020-08" db="EMBL/GenBank/DDBJ databases">
        <title>Genomic Encyclopedia of Type Strains, Phase III (KMG-III): the genomes of soil and plant-associated and newly described type strains.</title>
        <authorList>
            <person name="Whitman W."/>
        </authorList>
    </citation>
    <scope>NUCLEOTIDE SEQUENCE [LARGE SCALE GENOMIC DNA]</scope>
    <source>
        <strain evidence="1 4">CECT 4113</strain>
    </source>
</reference>
<evidence type="ECO:0000313" key="4">
    <source>
        <dbReference type="Proteomes" id="UP000518315"/>
    </source>
</evidence>
<accession>A0A427MX97</accession>
<dbReference type="RefSeq" id="WP_125846468.1">
    <property type="nucleotide sequence ID" value="NZ_JACHXH010000012.1"/>
</dbReference>
<proteinExistence type="predicted"/>
<keyword evidence="4" id="KW-1185">Reference proteome</keyword>
<dbReference type="Proteomes" id="UP000277279">
    <property type="component" value="Unassembled WGS sequence"/>
</dbReference>
<sequence>MTILEIVLAVLALVIPLNFGMPLFQSTQCGEVTSGPLVERVEREWPLKPGETRVNQICQITEFLGQESPFFQTTAIAGNPDGGPVSWQTISVALDQNGDPIEGSRTPSARWSV</sequence>
<name>A0A427MX97_9HYPH</name>
<evidence type="ECO:0000313" key="3">
    <source>
        <dbReference type="Proteomes" id="UP000277279"/>
    </source>
</evidence>
<evidence type="ECO:0000313" key="1">
    <source>
        <dbReference type="EMBL" id="MBB3135933.1"/>
    </source>
</evidence>
<dbReference type="EMBL" id="RJJT01000012">
    <property type="protein sequence ID" value="RSB75798.1"/>
    <property type="molecule type" value="Genomic_DNA"/>
</dbReference>
<gene>
    <name evidence="2" type="ORF">EFD55_18425</name>
    <name evidence="1" type="ORF">FHS26_003680</name>
</gene>
<protein>
    <submittedName>
        <fullName evidence="2">Uncharacterized protein</fullName>
    </submittedName>
</protein>
<dbReference type="Proteomes" id="UP000518315">
    <property type="component" value="Unassembled WGS sequence"/>
</dbReference>
<dbReference type="EMBL" id="JACHXH010000012">
    <property type="protein sequence ID" value="MBB3135933.1"/>
    <property type="molecule type" value="Genomic_DNA"/>
</dbReference>
<evidence type="ECO:0000313" key="2">
    <source>
        <dbReference type="EMBL" id="RSB75798.1"/>
    </source>
</evidence>